<evidence type="ECO:0000313" key="1">
    <source>
        <dbReference type="EMBL" id="CAF1612588.1"/>
    </source>
</evidence>
<dbReference type="EMBL" id="CAJOBC010105266">
    <property type="protein sequence ID" value="CAF4496708.1"/>
    <property type="molecule type" value="Genomic_DNA"/>
</dbReference>
<accession>A0A816BQR1</accession>
<name>A0A816BQR1_9BILA</name>
<feature type="non-terminal residue" evidence="1">
    <location>
        <position position="8"/>
    </location>
</feature>
<sequence length="8" mass="942">MQPIVLLE</sequence>
<organism evidence="1 3">
    <name type="scientific">Didymodactylos carnosus</name>
    <dbReference type="NCBI Taxonomy" id="1234261"/>
    <lineage>
        <taxon>Eukaryota</taxon>
        <taxon>Metazoa</taxon>
        <taxon>Spiralia</taxon>
        <taxon>Gnathifera</taxon>
        <taxon>Rotifera</taxon>
        <taxon>Eurotatoria</taxon>
        <taxon>Bdelloidea</taxon>
        <taxon>Philodinida</taxon>
        <taxon>Philodinidae</taxon>
        <taxon>Didymodactylos</taxon>
    </lineage>
</organism>
<gene>
    <name evidence="1" type="ORF">GPM918_LOCUS43191</name>
    <name evidence="2" type="ORF">SRO942_LOCUS44614</name>
</gene>
<dbReference type="EMBL" id="CAJNOQ010038451">
    <property type="protein sequence ID" value="CAF1612588.1"/>
    <property type="molecule type" value="Genomic_DNA"/>
</dbReference>
<evidence type="ECO:0000313" key="2">
    <source>
        <dbReference type="EMBL" id="CAF4496708.1"/>
    </source>
</evidence>
<dbReference type="Proteomes" id="UP000681722">
    <property type="component" value="Unassembled WGS sequence"/>
</dbReference>
<protein>
    <submittedName>
        <fullName evidence="1">Uncharacterized protein</fullName>
    </submittedName>
</protein>
<keyword evidence="3" id="KW-1185">Reference proteome</keyword>
<comment type="caution">
    <text evidence="1">The sequence shown here is derived from an EMBL/GenBank/DDBJ whole genome shotgun (WGS) entry which is preliminary data.</text>
</comment>
<reference evidence="1" key="1">
    <citation type="submission" date="2021-02" db="EMBL/GenBank/DDBJ databases">
        <authorList>
            <person name="Nowell W R."/>
        </authorList>
    </citation>
    <scope>NUCLEOTIDE SEQUENCE</scope>
</reference>
<dbReference type="Proteomes" id="UP000663829">
    <property type="component" value="Unassembled WGS sequence"/>
</dbReference>
<evidence type="ECO:0000313" key="3">
    <source>
        <dbReference type="Proteomes" id="UP000663829"/>
    </source>
</evidence>
<proteinExistence type="predicted"/>